<name>A0A917VKE5_9ACTN</name>
<feature type="transmembrane region" description="Helical" evidence="1">
    <location>
        <begin position="125"/>
        <end position="145"/>
    </location>
</feature>
<dbReference type="EMBL" id="BMNT01000021">
    <property type="protein sequence ID" value="GGK93077.1"/>
    <property type="molecule type" value="Genomic_DNA"/>
</dbReference>
<keyword evidence="1" id="KW-1133">Transmembrane helix</keyword>
<proteinExistence type="predicted"/>
<organism evidence="2 3">
    <name type="scientific">Sphaerisporangium melleum</name>
    <dbReference type="NCBI Taxonomy" id="321316"/>
    <lineage>
        <taxon>Bacteria</taxon>
        <taxon>Bacillati</taxon>
        <taxon>Actinomycetota</taxon>
        <taxon>Actinomycetes</taxon>
        <taxon>Streptosporangiales</taxon>
        <taxon>Streptosporangiaceae</taxon>
        <taxon>Sphaerisporangium</taxon>
    </lineage>
</organism>
<feature type="transmembrane region" description="Helical" evidence="1">
    <location>
        <begin position="157"/>
        <end position="182"/>
    </location>
</feature>
<keyword evidence="1" id="KW-0472">Membrane</keyword>
<evidence type="ECO:0000313" key="2">
    <source>
        <dbReference type="EMBL" id="GGK93077.1"/>
    </source>
</evidence>
<keyword evidence="3" id="KW-1185">Reference proteome</keyword>
<dbReference type="NCBIfam" id="NF038403">
    <property type="entry name" value="perm_prefix_1"/>
    <property type="match status" value="1"/>
</dbReference>
<dbReference type="InterPro" id="IPR047928">
    <property type="entry name" value="Perm_prefix_1"/>
</dbReference>
<comment type="caution">
    <text evidence="2">The sequence shown here is derived from an EMBL/GenBank/DDBJ whole genome shotgun (WGS) entry which is preliminary data.</text>
</comment>
<reference evidence="2" key="2">
    <citation type="submission" date="2020-09" db="EMBL/GenBank/DDBJ databases">
        <authorList>
            <person name="Sun Q."/>
            <person name="Ohkuma M."/>
        </authorList>
    </citation>
    <scope>NUCLEOTIDE SEQUENCE</scope>
    <source>
        <strain evidence="2">JCM 13064</strain>
    </source>
</reference>
<dbReference type="RefSeq" id="WP_189164502.1">
    <property type="nucleotide sequence ID" value="NZ_BMNT01000021.1"/>
</dbReference>
<evidence type="ECO:0000256" key="1">
    <source>
        <dbReference type="SAM" id="Phobius"/>
    </source>
</evidence>
<gene>
    <name evidence="2" type="ORF">GCM10007964_39480</name>
</gene>
<sequence>MASASAIDDYVSRLGRSLRGPSRLRRDLVAEARDGLDDAAEAHVEQGVGRAEAECKAVAEFGPMTEIARAYQEELAAHQGRRMAATLFVTVPLMTLVWSFIWVVFPEDPVTVMAVKPIWFTPLARFLDFFQFGMGVLGALALVAFGRGRRRLGRPEVLVRALGILVWIQVPAIALSSLALSVGAGHALHNFTTYVPGMAASVLSYLVAGWLLCGATRCLIASRFVTAPAPAAYGRRVLG</sequence>
<dbReference type="Proteomes" id="UP000645217">
    <property type="component" value="Unassembled WGS sequence"/>
</dbReference>
<dbReference type="AlphaFoldDB" id="A0A917VKE5"/>
<accession>A0A917VKE5</accession>
<evidence type="ECO:0000313" key="3">
    <source>
        <dbReference type="Proteomes" id="UP000645217"/>
    </source>
</evidence>
<reference evidence="2" key="1">
    <citation type="journal article" date="2014" name="Int. J. Syst. Evol. Microbiol.">
        <title>Complete genome sequence of Corynebacterium casei LMG S-19264T (=DSM 44701T), isolated from a smear-ripened cheese.</title>
        <authorList>
            <consortium name="US DOE Joint Genome Institute (JGI-PGF)"/>
            <person name="Walter F."/>
            <person name="Albersmeier A."/>
            <person name="Kalinowski J."/>
            <person name="Ruckert C."/>
        </authorList>
    </citation>
    <scope>NUCLEOTIDE SEQUENCE</scope>
    <source>
        <strain evidence="2">JCM 13064</strain>
    </source>
</reference>
<feature type="transmembrane region" description="Helical" evidence="1">
    <location>
        <begin position="84"/>
        <end position="105"/>
    </location>
</feature>
<protein>
    <submittedName>
        <fullName evidence="2">Uncharacterized protein</fullName>
    </submittedName>
</protein>
<keyword evidence="1" id="KW-0812">Transmembrane</keyword>
<feature type="transmembrane region" description="Helical" evidence="1">
    <location>
        <begin position="194"/>
        <end position="213"/>
    </location>
</feature>